<feature type="zinc finger region" description="C3H1-type" evidence="4">
    <location>
        <begin position="227"/>
        <end position="254"/>
    </location>
</feature>
<evidence type="ECO:0000256" key="5">
    <source>
        <dbReference type="SAM" id="MobiDB-lite"/>
    </source>
</evidence>
<gene>
    <name evidence="7" type="ORF">Nepgr_016805</name>
</gene>
<evidence type="ECO:0000313" key="8">
    <source>
        <dbReference type="Proteomes" id="UP001279734"/>
    </source>
</evidence>
<feature type="region of interest" description="Disordered" evidence="5">
    <location>
        <begin position="115"/>
        <end position="141"/>
    </location>
</feature>
<sequence>MDRFAGVHGGLISVPLDMGLWREIHRQKNYKYLSLIKDIVAMAEKKQVTLAISFDHFLGFPNSGSIRLLTTQHLFCYEAVKMREIGKKRNSKWDVAEVGTSSQDAFDRTHRTKMRRHSHDKDVAGCHLPNDAATDNPSNLPKHDTGMHSWEARSGGREFHREESIHYMDREGNGTTEMPPPLVEQSHENRSHSHKNSSVSHRSWSISLSCKFHRESGSNNRRRNRSGVSTQFCRYFSAGRCRKGSRCQFLHHDSESYDSWHSENCVAESLECRKTKGGASRYSSDDCPISTANVSQFTAAAAPTDTAVHDEQQLTQASDVSPVAQLLENKQQLSQLYAALVPHNTMEGVSSLPKARASIPPASSTAFQSNEADESNQYDPKWASDQEGPVAVSKIEGNGEAIYCERSNLQKNVPLQGKDNYLMWIRPFKFALAEFVKELLIPTWKHGELSREIYKTIAKKVVDKVIASVHEAHVPQTREQIDQFLSFSTTKLNQFVQAYVEKYQTR</sequence>
<dbReference type="EMBL" id="BSYO01000014">
    <property type="protein sequence ID" value="GMH14964.1"/>
    <property type="molecule type" value="Genomic_DNA"/>
</dbReference>
<dbReference type="AlphaFoldDB" id="A0AAD3SQC7"/>
<feature type="compositionally biased region" description="Polar residues" evidence="5">
    <location>
        <begin position="361"/>
        <end position="370"/>
    </location>
</feature>
<proteinExistence type="predicted"/>
<evidence type="ECO:0000259" key="6">
    <source>
        <dbReference type="PROSITE" id="PS50103"/>
    </source>
</evidence>
<evidence type="ECO:0000313" key="7">
    <source>
        <dbReference type="EMBL" id="GMH14964.1"/>
    </source>
</evidence>
<dbReference type="InterPro" id="IPR052650">
    <property type="entry name" value="Zinc_finger_CCCH"/>
</dbReference>
<evidence type="ECO:0000256" key="3">
    <source>
        <dbReference type="ARBA" id="ARBA00022833"/>
    </source>
</evidence>
<dbReference type="PANTHER" id="PTHR36886:SF8">
    <property type="entry name" value="ZINC FINGER CCCH DOMAIN-CONTAINING PROTEIN 38"/>
    <property type="match status" value="1"/>
</dbReference>
<evidence type="ECO:0000256" key="1">
    <source>
        <dbReference type="ARBA" id="ARBA00022723"/>
    </source>
</evidence>
<keyword evidence="2 4" id="KW-0863">Zinc-finger</keyword>
<dbReference type="PANTHER" id="PTHR36886">
    <property type="entry name" value="PROTEIN FRIGIDA-ESSENTIAL 1"/>
    <property type="match status" value="1"/>
</dbReference>
<feature type="domain" description="C3H1-type" evidence="6">
    <location>
        <begin position="227"/>
        <end position="254"/>
    </location>
</feature>
<feature type="region of interest" description="Disordered" evidence="5">
    <location>
        <begin position="355"/>
        <end position="387"/>
    </location>
</feature>
<dbReference type="SUPFAM" id="SSF90229">
    <property type="entry name" value="CCCH zinc finger"/>
    <property type="match status" value="1"/>
</dbReference>
<evidence type="ECO:0000256" key="4">
    <source>
        <dbReference type="PROSITE-ProRule" id="PRU00723"/>
    </source>
</evidence>
<dbReference type="InterPro" id="IPR036855">
    <property type="entry name" value="Znf_CCCH_sf"/>
</dbReference>
<dbReference type="Proteomes" id="UP001279734">
    <property type="component" value="Unassembled WGS sequence"/>
</dbReference>
<keyword evidence="1 4" id="KW-0479">Metal-binding</keyword>
<dbReference type="GO" id="GO:0008270">
    <property type="term" value="F:zinc ion binding"/>
    <property type="evidence" value="ECO:0007669"/>
    <property type="project" value="UniProtKB-KW"/>
</dbReference>
<comment type="caution">
    <text evidence="7">The sequence shown here is derived from an EMBL/GenBank/DDBJ whole genome shotgun (WGS) entry which is preliminary data.</text>
</comment>
<organism evidence="7 8">
    <name type="scientific">Nepenthes gracilis</name>
    <name type="common">Slender pitcher plant</name>
    <dbReference type="NCBI Taxonomy" id="150966"/>
    <lineage>
        <taxon>Eukaryota</taxon>
        <taxon>Viridiplantae</taxon>
        <taxon>Streptophyta</taxon>
        <taxon>Embryophyta</taxon>
        <taxon>Tracheophyta</taxon>
        <taxon>Spermatophyta</taxon>
        <taxon>Magnoliopsida</taxon>
        <taxon>eudicotyledons</taxon>
        <taxon>Gunneridae</taxon>
        <taxon>Pentapetalae</taxon>
        <taxon>Caryophyllales</taxon>
        <taxon>Nepenthaceae</taxon>
        <taxon>Nepenthes</taxon>
    </lineage>
</organism>
<protein>
    <recommendedName>
        <fullName evidence="6">C3H1-type domain-containing protein</fullName>
    </recommendedName>
</protein>
<keyword evidence="3 4" id="KW-0862">Zinc</keyword>
<dbReference type="PROSITE" id="PS50103">
    <property type="entry name" value="ZF_C3H1"/>
    <property type="match status" value="1"/>
</dbReference>
<feature type="region of interest" description="Disordered" evidence="5">
    <location>
        <begin position="170"/>
        <end position="200"/>
    </location>
</feature>
<name>A0AAD3SQC7_NEPGR</name>
<evidence type="ECO:0000256" key="2">
    <source>
        <dbReference type="ARBA" id="ARBA00022771"/>
    </source>
</evidence>
<dbReference type="InterPro" id="IPR000571">
    <property type="entry name" value="Znf_CCCH"/>
</dbReference>
<keyword evidence="8" id="KW-1185">Reference proteome</keyword>
<reference evidence="7" key="1">
    <citation type="submission" date="2023-05" db="EMBL/GenBank/DDBJ databases">
        <title>Nepenthes gracilis genome sequencing.</title>
        <authorList>
            <person name="Fukushima K."/>
        </authorList>
    </citation>
    <scope>NUCLEOTIDE SEQUENCE</scope>
    <source>
        <strain evidence="7">SING2019-196</strain>
    </source>
</reference>
<accession>A0AAD3SQC7</accession>
<dbReference type="Gene3D" id="4.10.1000.10">
    <property type="entry name" value="Zinc finger, CCCH-type"/>
    <property type="match status" value="1"/>
</dbReference>
<dbReference type="SMART" id="SM00356">
    <property type="entry name" value="ZnF_C3H1"/>
    <property type="match status" value="1"/>
</dbReference>